<feature type="compositionally biased region" description="Basic and acidic residues" evidence="1">
    <location>
        <begin position="1"/>
        <end position="11"/>
    </location>
</feature>
<organism evidence="3 4">
    <name type="scientific">Coptotermes formosanus</name>
    <name type="common">Formosan subterranean termite</name>
    <dbReference type="NCBI Taxonomy" id="36987"/>
    <lineage>
        <taxon>Eukaryota</taxon>
        <taxon>Metazoa</taxon>
        <taxon>Ecdysozoa</taxon>
        <taxon>Arthropoda</taxon>
        <taxon>Hexapoda</taxon>
        <taxon>Insecta</taxon>
        <taxon>Pterygota</taxon>
        <taxon>Neoptera</taxon>
        <taxon>Polyneoptera</taxon>
        <taxon>Dictyoptera</taxon>
        <taxon>Blattodea</taxon>
        <taxon>Blattoidea</taxon>
        <taxon>Termitoidae</taxon>
        <taxon>Rhinotermitidae</taxon>
        <taxon>Coptotermes</taxon>
    </lineage>
</organism>
<gene>
    <name evidence="3" type="ORF">Cfor_07501</name>
</gene>
<dbReference type="EMBL" id="BLKM01011693">
    <property type="protein sequence ID" value="GFG33949.1"/>
    <property type="molecule type" value="Genomic_DNA"/>
</dbReference>
<reference evidence="4" key="1">
    <citation type="submission" date="2020-01" db="EMBL/GenBank/DDBJ databases">
        <title>Draft genome sequence of the Termite Coptotermes fromosanus.</title>
        <authorList>
            <person name="Itakura S."/>
            <person name="Yosikawa Y."/>
            <person name="Umezawa K."/>
        </authorList>
    </citation>
    <scope>NUCLEOTIDE SEQUENCE [LARGE SCALE GENOMIC DNA]</scope>
</reference>
<evidence type="ECO:0000313" key="4">
    <source>
        <dbReference type="Proteomes" id="UP000502823"/>
    </source>
</evidence>
<comment type="caution">
    <text evidence="3">The sequence shown here is derived from an EMBL/GenBank/DDBJ whole genome shotgun (WGS) entry which is preliminary data.</text>
</comment>
<keyword evidence="2" id="KW-1133">Transmembrane helix</keyword>
<dbReference type="InParanoid" id="A0A6L2PMY2"/>
<sequence length="67" mass="7453">MGVESAQDRHRPGALKQQNKAHKHGRHRSKGAIDNAMKGTGMPGRLFWFVMIMLYCKVVCVCVIGSI</sequence>
<name>A0A6L2PMY2_COPFO</name>
<keyword evidence="4" id="KW-1185">Reference proteome</keyword>
<proteinExistence type="predicted"/>
<accession>A0A6L2PMY2</accession>
<keyword evidence="2" id="KW-0472">Membrane</keyword>
<dbReference type="Proteomes" id="UP000502823">
    <property type="component" value="Unassembled WGS sequence"/>
</dbReference>
<evidence type="ECO:0000256" key="2">
    <source>
        <dbReference type="SAM" id="Phobius"/>
    </source>
</evidence>
<feature type="transmembrane region" description="Helical" evidence="2">
    <location>
        <begin position="46"/>
        <end position="66"/>
    </location>
</feature>
<feature type="compositionally biased region" description="Basic residues" evidence="1">
    <location>
        <begin position="19"/>
        <end position="30"/>
    </location>
</feature>
<evidence type="ECO:0000313" key="3">
    <source>
        <dbReference type="EMBL" id="GFG33949.1"/>
    </source>
</evidence>
<protein>
    <submittedName>
        <fullName evidence="3">Uncharacterized protein</fullName>
    </submittedName>
</protein>
<evidence type="ECO:0000256" key="1">
    <source>
        <dbReference type="SAM" id="MobiDB-lite"/>
    </source>
</evidence>
<dbReference type="OrthoDB" id="10504695at2759"/>
<feature type="region of interest" description="Disordered" evidence="1">
    <location>
        <begin position="1"/>
        <end position="36"/>
    </location>
</feature>
<dbReference type="AlphaFoldDB" id="A0A6L2PMY2"/>
<keyword evidence="2" id="KW-0812">Transmembrane</keyword>